<evidence type="ECO:0000313" key="2">
    <source>
        <dbReference type="EMBL" id="MBB4958879.1"/>
    </source>
</evidence>
<evidence type="ECO:0000256" key="1">
    <source>
        <dbReference type="SAM" id="MobiDB-lite"/>
    </source>
</evidence>
<name>A0A7W7WPN1_9ACTN</name>
<reference evidence="2 3" key="1">
    <citation type="submission" date="2020-08" db="EMBL/GenBank/DDBJ databases">
        <title>Sequencing the genomes of 1000 actinobacteria strains.</title>
        <authorList>
            <person name="Klenk H.-P."/>
        </authorList>
    </citation>
    <scope>NUCLEOTIDE SEQUENCE [LARGE SCALE GENOMIC DNA]</scope>
    <source>
        <strain evidence="2 3">DSM 45886</strain>
    </source>
</reference>
<accession>A0A7W7WPN1</accession>
<dbReference type="Proteomes" id="UP000578819">
    <property type="component" value="Unassembled WGS sequence"/>
</dbReference>
<evidence type="ECO:0000313" key="3">
    <source>
        <dbReference type="Proteomes" id="UP000578819"/>
    </source>
</evidence>
<dbReference type="RefSeq" id="WP_184534905.1">
    <property type="nucleotide sequence ID" value="NZ_JACHJW010000001.1"/>
</dbReference>
<gene>
    <name evidence="2" type="ORF">FHR38_002612</name>
</gene>
<sequence>MAGASIADCLEGALHTVLGQGFYHQPAAQPDAVDSHLINVAEELSVPGEVHLFVRQHAARDEMLRRYLDQLDPAVRGELSVVALDNSGNVVTDTAQLRSMADWLDLPVHAPLTVGHRDGLIPVDQTARQTALPPIAYQVLPSGIAAQRQAALEALRDTPPAAANANTNVSAAMANVHRWLDRAEAIRTTLGLSPAVDAPLPGARPTHTTMYAVGTYLARFGSTTLPALVDLLHHTELTPQQVTEAIGGPDATTSATPTVVANHLLRNPGHAALVTASDQLFWLLSDAAGAPHWVDPRSGRTPVVFDVDGAQDWRTAVLERSSTQVLMVDATGRRTELDRSVPQTRTPTAPISLPTDARAGEHGVVLIGAWPPGNQTKYGLSNLDSTNLPVIAVDVRQLRQSLEPTQLNALRNASLRHFLNNARPIIVSTAANSQVAELAKQFGGALLSRVPTKLDSEWQLHVPDAGLTTTFADPQLTQAMVEQAAAALAALGPVHEPLPPVLVELLSFNTYDEAGAHFRDNFEKLRDPVVGEAMRVVAARFPQDNPLQVFRLATEISQRAPFLAGATPLEPAVRDSINAEPPLAPNRPIDLTFVFDYLTSRGLPAQADTQPVGAHQTRLLWDGLLFQAMLGQQLTRAEAVTLARGVGEVDAERARRVAGAPETSQAHAMIFDALGSLVEKSVKGDLPGDGVVGPRVNWKAQLSIADCLTGADRVPWHFRIKEVLVPHFKQLGVAEDLHEELTEIRDEIYFCH</sequence>
<protein>
    <submittedName>
        <fullName evidence="2">Uncharacterized protein</fullName>
    </submittedName>
</protein>
<organism evidence="2 3">
    <name type="scientific">Micromonospora polyrhachis</name>
    <dbReference type="NCBI Taxonomy" id="1282883"/>
    <lineage>
        <taxon>Bacteria</taxon>
        <taxon>Bacillati</taxon>
        <taxon>Actinomycetota</taxon>
        <taxon>Actinomycetes</taxon>
        <taxon>Micromonosporales</taxon>
        <taxon>Micromonosporaceae</taxon>
        <taxon>Micromonospora</taxon>
    </lineage>
</organism>
<comment type="caution">
    <text evidence="2">The sequence shown here is derived from an EMBL/GenBank/DDBJ whole genome shotgun (WGS) entry which is preliminary data.</text>
</comment>
<keyword evidence="3" id="KW-1185">Reference proteome</keyword>
<dbReference type="EMBL" id="JACHJW010000001">
    <property type="protein sequence ID" value="MBB4958879.1"/>
    <property type="molecule type" value="Genomic_DNA"/>
</dbReference>
<dbReference type="AlphaFoldDB" id="A0A7W7WPN1"/>
<proteinExistence type="predicted"/>
<feature type="region of interest" description="Disordered" evidence="1">
    <location>
        <begin position="336"/>
        <end position="355"/>
    </location>
</feature>